<feature type="region of interest" description="Disordered" evidence="1">
    <location>
        <begin position="171"/>
        <end position="227"/>
    </location>
</feature>
<reference evidence="3" key="1">
    <citation type="submission" date="2021-07" db="EMBL/GenBank/DDBJ databases">
        <authorList>
            <person name="Catto M.A."/>
            <person name="Jacobson A."/>
            <person name="Kennedy G."/>
            <person name="Labadie P."/>
            <person name="Hunt B.G."/>
            <person name="Srinivasan R."/>
        </authorList>
    </citation>
    <scope>NUCLEOTIDE SEQUENCE</scope>
    <source>
        <strain evidence="3">PL_HMW_Pooled</strain>
        <tissue evidence="3">Head</tissue>
    </source>
</reference>
<feature type="compositionally biased region" description="Basic and acidic residues" evidence="1">
    <location>
        <begin position="375"/>
        <end position="398"/>
    </location>
</feature>
<dbReference type="EMBL" id="JAHWGI010001416">
    <property type="protein sequence ID" value="KAK3931090.1"/>
    <property type="molecule type" value="Genomic_DNA"/>
</dbReference>
<comment type="caution">
    <text evidence="3">The sequence shown here is derived from an EMBL/GenBank/DDBJ whole genome shotgun (WGS) entry which is preliminary data.</text>
</comment>
<dbReference type="GO" id="GO:0008237">
    <property type="term" value="F:metallopeptidase activity"/>
    <property type="evidence" value="ECO:0007669"/>
    <property type="project" value="UniProtKB-KW"/>
</dbReference>
<feature type="compositionally biased region" description="Low complexity" evidence="1">
    <location>
        <begin position="350"/>
        <end position="361"/>
    </location>
</feature>
<feature type="region of interest" description="Disordered" evidence="1">
    <location>
        <begin position="239"/>
        <end position="361"/>
    </location>
</feature>
<feature type="compositionally biased region" description="Basic and acidic residues" evidence="1">
    <location>
        <begin position="292"/>
        <end position="303"/>
    </location>
</feature>
<feature type="compositionally biased region" description="Pro residues" evidence="1">
    <location>
        <begin position="201"/>
        <end position="216"/>
    </location>
</feature>
<proteinExistence type="predicted"/>
<feature type="compositionally biased region" description="Low complexity" evidence="1">
    <location>
        <begin position="103"/>
        <end position="131"/>
    </location>
</feature>
<feature type="signal peptide" evidence="2">
    <location>
        <begin position="1"/>
        <end position="27"/>
    </location>
</feature>
<evidence type="ECO:0000256" key="2">
    <source>
        <dbReference type="SAM" id="SignalP"/>
    </source>
</evidence>
<sequence>MASAPHRVPSRASLLLALLALLASAAASPVRFDQRQNGSVNVQVDLKDLEVFAIMEEEQLEGAMAQAVESVRPSLEAHESLKASPLGPSIVSDTPGPVPAPAPAAAAAPPVPLAAPASAGGSGATPASNAPRRPNDKLAATKHKTGGLLPHERSDAAPLEVPPWETAAARGDELAVDGVEEEEEDLEPRSTTAVEARAAPAPAPPAAGAPAVPPRPTQSQGVRPAGTVSVAHLHCGLGYYRDQTGRCRRARRPSSSNNRKHHHGTRRNRPTPIAKPTPSTASTPTTAATPEPAKDLATKESDTKTSIAKDSALKTSPAKGSAVIDSKESVKEAAPISVASSAKDPVVDSAKPTAGSAPVAAAAKPAVKEAVSEAAKEAVKEPVKEPAREVAKEKEPVSLHKAQPVKQAPAKVAAVKVPVQDRIASGGHKAASTAGGNVSVKEAVKLQPVPLKPPPKPPAREAPASASAPKPLRQASKPTVVPAKDKEAPKVSHHHGQHKITVIKEDTKPRSPVAAPAKAAVKPAPSPPAAAPPSPVKKN</sequence>
<evidence type="ECO:0000313" key="3">
    <source>
        <dbReference type="EMBL" id="KAK3931090.1"/>
    </source>
</evidence>
<dbReference type="Proteomes" id="UP001219518">
    <property type="component" value="Unassembled WGS sequence"/>
</dbReference>
<dbReference type="AlphaFoldDB" id="A0AAE1I137"/>
<feature type="compositionally biased region" description="Acidic residues" evidence="1">
    <location>
        <begin position="174"/>
        <end position="186"/>
    </location>
</feature>
<feature type="compositionally biased region" description="Low complexity" evidence="1">
    <location>
        <begin position="461"/>
        <end position="471"/>
    </location>
</feature>
<feature type="compositionally biased region" description="Low complexity" evidence="1">
    <location>
        <begin position="511"/>
        <end position="523"/>
    </location>
</feature>
<feature type="region of interest" description="Disordered" evidence="1">
    <location>
        <begin position="84"/>
        <end position="138"/>
    </location>
</feature>
<accession>A0AAE1I137</accession>
<keyword evidence="2" id="KW-0732">Signal</keyword>
<protein>
    <submittedName>
        <fullName evidence="3">Zinc metalloprotease</fullName>
    </submittedName>
</protein>
<organism evidence="3 4">
    <name type="scientific">Frankliniella fusca</name>
    <dbReference type="NCBI Taxonomy" id="407009"/>
    <lineage>
        <taxon>Eukaryota</taxon>
        <taxon>Metazoa</taxon>
        <taxon>Ecdysozoa</taxon>
        <taxon>Arthropoda</taxon>
        <taxon>Hexapoda</taxon>
        <taxon>Insecta</taxon>
        <taxon>Pterygota</taxon>
        <taxon>Neoptera</taxon>
        <taxon>Paraneoptera</taxon>
        <taxon>Thysanoptera</taxon>
        <taxon>Terebrantia</taxon>
        <taxon>Thripoidea</taxon>
        <taxon>Thripidae</taxon>
        <taxon>Frankliniella</taxon>
    </lineage>
</organism>
<gene>
    <name evidence="3" type="ORF">KUF71_025002</name>
</gene>
<feature type="compositionally biased region" description="Low complexity" evidence="1">
    <location>
        <begin position="270"/>
        <end position="291"/>
    </location>
</feature>
<evidence type="ECO:0000256" key="1">
    <source>
        <dbReference type="SAM" id="MobiDB-lite"/>
    </source>
</evidence>
<keyword evidence="3" id="KW-0378">Hydrolase</keyword>
<name>A0AAE1I137_9NEOP</name>
<feature type="chain" id="PRO_5042228719" evidence="2">
    <location>
        <begin position="28"/>
        <end position="539"/>
    </location>
</feature>
<feature type="region of interest" description="Disordered" evidence="1">
    <location>
        <begin position="375"/>
        <end position="539"/>
    </location>
</feature>
<feature type="compositionally biased region" description="Low complexity" evidence="1">
    <location>
        <begin position="401"/>
        <end position="420"/>
    </location>
</feature>
<keyword evidence="3" id="KW-0645">Protease</keyword>
<keyword evidence="4" id="KW-1185">Reference proteome</keyword>
<reference evidence="3" key="2">
    <citation type="journal article" date="2023" name="BMC Genomics">
        <title>Pest status, molecular evolution, and epigenetic factors derived from the genome assembly of Frankliniella fusca, a thysanopteran phytovirus vector.</title>
        <authorList>
            <person name="Catto M.A."/>
            <person name="Labadie P.E."/>
            <person name="Jacobson A.L."/>
            <person name="Kennedy G.G."/>
            <person name="Srinivasan R."/>
            <person name="Hunt B.G."/>
        </authorList>
    </citation>
    <scope>NUCLEOTIDE SEQUENCE</scope>
    <source>
        <strain evidence="3">PL_HMW_Pooled</strain>
    </source>
</reference>
<feature type="compositionally biased region" description="Pro residues" evidence="1">
    <location>
        <begin position="524"/>
        <end position="539"/>
    </location>
</feature>
<evidence type="ECO:0000313" key="4">
    <source>
        <dbReference type="Proteomes" id="UP001219518"/>
    </source>
</evidence>
<feature type="compositionally biased region" description="Basic residues" evidence="1">
    <location>
        <begin position="246"/>
        <end position="269"/>
    </location>
</feature>
<keyword evidence="3" id="KW-0482">Metalloprotease</keyword>